<dbReference type="HOGENOM" id="CLU_2638322_0_0_1"/>
<reference evidence="2" key="2">
    <citation type="submission" date="2015-01" db="EMBL/GenBank/DDBJ databases">
        <title>Evolutionary Origins and Diversification of the Mycorrhizal Mutualists.</title>
        <authorList>
            <consortium name="DOE Joint Genome Institute"/>
            <consortium name="Mycorrhizal Genomics Consortium"/>
            <person name="Kohler A."/>
            <person name="Kuo A."/>
            <person name="Nagy L.G."/>
            <person name="Floudas D."/>
            <person name="Copeland A."/>
            <person name="Barry K.W."/>
            <person name="Cichocki N."/>
            <person name="Veneault-Fourrey C."/>
            <person name="LaButti K."/>
            <person name="Lindquist E.A."/>
            <person name="Lipzen A."/>
            <person name="Lundell T."/>
            <person name="Morin E."/>
            <person name="Murat C."/>
            <person name="Riley R."/>
            <person name="Ohm R."/>
            <person name="Sun H."/>
            <person name="Tunlid A."/>
            <person name="Henrissat B."/>
            <person name="Grigoriev I.V."/>
            <person name="Hibbett D.S."/>
            <person name="Martin F."/>
        </authorList>
    </citation>
    <scope>NUCLEOTIDE SEQUENCE [LARGE SCALE GENOMIC DNA]</scope>
    <source>
        <strain evidence="2">h7</strain>
    </source>
</reference>
<dbReference type="Proteomes" id="UP000053424">
    <property type="component" value="Unassembled WGS sequence"/>
</dbReference>
<accession>A0A0C3CF29</accession>
<reference evidence="1 2" key="1">
    <citation type="submission" date="2014-04" db="EMBL/GenBank/DDBJ databases">
        <authorList>
            <consortium name="DOE Joint Genome Institute"/>
            <person name="Kuo A."/>
            <person name="Gay G."/>
            <person name="Dore J."/>
            <person name="Kohler A."/>
            <person name="Nagy L.G."/>
            <person name="Floudas D."/>
            <person name="Copeland A."/>
            <person name="Barry K.W."/>
            <person name="Cichocki N."/>
            <person name="Veneault-Fourrey C."/>
            <person name="LaButti K."/>
            <person name="Lindquist E.A."/>
            <person name="Lipzen A."/>
            <person name="Lundell T."/>
            <person name="Morin E."/>
            <person name="Murat C."/>
            <person name="Sun H."/>
            <person name="Tunlid A."/>
            <person name="Henrissat B."/>
            <person name="Grigoriev I.V."/>
            <person name="Hibbett D.S."/>
            <person name="Martin F."/>
            <person name="Nordberg H.P."/>
            <person name="Cantor M.N."/>
            <person name="Hua S.X."/>
        </authorList>
    </citation>
    <scope>NUCLEOTIDE SEQUENCE [LARGE SCALE GENOMIC DNA]</scope>
    <source>
        <strain evidence="2">h7</strain>
    </source>
</reference>
<evidence type="ECO:0000313" key="1">
    <source>
        <dbReference type="EMBL" id="KIM42804.1"/>
    </source>
</evidence>
<protein>
    <submittedName>
        <fullName evidence="1">Uncharacterized protein</fullName>
    </submittedName>
</protein>
<proteinExistence type="predicted"/>
<dbReference type="AlphaFoldDB" id="A0A0C3CF29"/>
<evidence type="ECO:0000313" key="2">
    <source>
        <dbReference type="Proteomes" id="UP000053424"/>
    </source>
</evidence>
<keyword evidence="2" id="KW-1185">Reference proteome</keyword>
<dbReference type="EMBL" id="KN831777">
    <property type="protein sequence ID" value="KIM42804.1"/>
    <property type="molecule type" value="Genomic_DNA"/>
</dbReference>
<name>A0A0C3CF29_HEBCY</name>
<gene>
    <name evidence="1" type="ORF">M413DRAFT_124032</name>
</gene>
<sequence length="77" mass="8673">MCHDITLGRIDFLLGIKLKSFPCTCMYDIVRSLQLKPDVRVQCIQGTIMIAFGRGLSPNVRELLSPRILRIKVIGLS</sequence>
<organism evidence="1 2">
    <name type="scientific">Hebeloma cylindrosporum</name>
    <dbReference type="NCBI Taxonomy" id="76867"/>
    <lineage>
        <taxon>Eukaryota</taxon>
        <taxon>Fungi</taxon>
        <taxon>Dikarya</taxon>
        <taxon>Basidiomycota</taxon>
        <taxon>Agaricomycotina</taxon>
        <taxon>Agaricomycetes</taxon>
        <taxon>Agaricomycetidae</taxon>
        <taxon>Agaricales</taxon>
        <taxon>Agaricineae</taxon>
        <taxon>Hymenogastraceae</taxon>
        <taxon>Hebeloma</taxon>
    </lineage>
</organism>